<protein>
    <submittedName>
        <fullName evidence="5">Choice-of-anchor B domain-containing protein</fullName>
    </submittedName>
</protein>
<dbReference type="Proteomes" id="UP000271339">
    <property type="component" value="Unassembled WGS sequence"/>
</dbReference>
<dbReference type="PANTHER" id="PTHR38787">
    <property type="entry name" value="REGULATORY P DOMAIN-CONTAINING PROTEIN"/>
    <property type="match status" value="1"/>
</dbReference>
<dbReference type="OrthoDB" id="9815940at2"/>
<proteinExistence type="predicted"/>
<sequence length="638" mass="69641">MKKLLLPIFMACFSVITAQTPCAGGTAGPYPCNGIDLQSRISLADMNANDGNDSWGWEDPTTGKEYALMGLDNGTAFIDISDPINPIYLGKLPTHTNSSTWRDIKTYNDHAFIVSEANGHGMQVFDLNRLRDVTSPPVTFTEDAHFNGFGSAHNIVINEATGYAFPVGTNFYNGGPHFINIQDPLNPISEGGYSLDDYSHDAQVVTYCGPDSDYTGREILIGSNETEIAIVDITDKSNPIPISTISYSNVGYTHQGWFTEDERYFILGDELDEIDFGFNTRTLIFDFNDLDNPQFGFTYTGPTPAIDHNGYVKGTKYYMANYRAGLRILDVSNIGNDVMTEEAFFDTYPNNNNSSFSGAWSVYPYLESGNIIISDINRGFFLVRPSTAIDNTDPVAVCKTASVSLDSNGVATLAAADINDGSSDNSGTVYLLVCNNTFDCSDLGVNNVELEVYDDFGNRDFCTTQVTVIDEIAPVITCPADFSVGYDTGNSFYTVPNYATTSVVTATDNCSDFIYTQDPAPTTQLVDGVYTVSFTVEDASGNTDDCSFQLTVDSALAVNDISLQNSVSIYPNPASTSIIVDSKAELVTDIAIFDMLGNRLYVDSNLNQELNTIDISSYAKGMYFILLNNSVTKKIIKE</sequence>
<dbReference type="Pfam" id="PF02494">
    <property type="entry name" value="HYR"/>
    <property type="match status" value="1"/>
</dbReference>
<gene>
    <name evidence="5" type="ORF">BXY75_0233</name>
</gene>
<evidence type="ECO:0000256" key="1">
    <source>
        <dbReference type="ARBA" id="ARBA00022729"/>
    </source>
</evidence>
<evidence type="ECO:0000256" key="2">
    <source>
        <dbReference type="ARBA" id="ARBA00022737"/>
    </source>
</evidence>
<keyword evidence="1 3" id="KW-0732">Signal</keyword>
<feature type="signal peptide" evidence="3">
    <location>
        <begin position="1"/>
        <end position="18"/>
    </location>
</feature>
<evidence type="ECO:0000313" key="5">
    <source>
        <dbReference type="EMBL" id="RMA65820.1"/>
    </source>
</evidence>
<dbReference type="PROSITE" id="PS50825">
    <property type="entry name" value="HYR"/>
    <property type="match status" value="1"/>
</dbReference>
<reference evidence="5 6" key="1">
    <citation type="submission" date="2018-10" db="EMBL/GenBank/DDBJ databases">
        <title>Genomic Encyclopedia of Archaeal and Bacterial Type Strains, Phase II (KMG-II): from individual species to whole genera.</title>
        <authorList>
            <person name="Goeker M."/>
        </authorList>
    </citation>
    <scope>NUCLEOTIDE SEQUENCE [LARGE SCALE GENOMIC DNA]</scope>
    <source>
        <strain evidence="5 6">DSM 23424</strain>
    </source>
</reference>
<accession>A0A3L9Z133</accession>
<dbReference type="InterPro" id="IPR027589">
    <property type="entry name" value="Choice_anch_B"/>
</dbReference>
<dbReference type="Pfam" id="PF18962">
    <property type="entry name" value="Por_Secre_tail"/>
    <property type="match status" value="1"/>
</dbReference>
<dbReference type="InterPro" id="IPR003410">
    <property type="entry name" value="HYR_dom"/>
</dbReference>
<dbReference type="EMBL" id="REFC01000011">
    <property type="protein sequence ID" value="RMA65820.1"/>
    <property type="molecule type" value="Genomic_DNA"/>
</dbReference>
<comment type="caution">
    <text evidence="5">The sequence shown here is derived from an EMBL/GenBank/DDBJ whole genome shotgun (WGS) entry which is preliminary data.</text>
</comment>
<dbReference type="NCBIfam" id="TIGR04312">
    <property type="entry name" value="choice_anch_B"/>
    <property type="match status" value="1"/>
</dbReference>
<dbReference type="InterPro" id="IPR026444">
    <property type="entry name" value="Secre_tail"/>
</dbReference>
<feature type="chain" id="PRO_5018087986" evidence="3">
    <location>
        <begin position="19"/>
        <end position="638"/>
    </location>
</feature>
<evidence type="ECO:0000313" key="6">
    <source>
        <dbReference type="Proteomes" id="UP000271339"/>
    </source>
</evidence>
<dbReference type="AlphaFoldDB" id="A0A3L9Z133"/>
<keyword evidence="2" id="KW-0677">Repeat</keyword>
<feature type="domain" description="HYR" evidence="4">
    <location>
        <begin position="469"/>
        <end position="554"/>
    </location>
</feature>
<dbReference type="Gene3D" id="2.60.40.10">
    <property type="entry name" value="Immunoglobulins"/>
    <property type="match status" value="1"/>
</dbReference>
<dbReference type="InterPro" id="IPR013783">
    <property type="entry name" value="Ig-like_fold"/>
</dbReference>
<name>A0A3L9Z133_9FLAO</name>
<evidence type="ECO:0000259" key="4">
    <source>
        <dbReference type="PROSITE" id="PS50825"/>
    </source>
</evidence>
<evidence type="ECO:0000256" key="3">
    <source>
        <dbReference type="SAM" id="SignalP"/>
    </source>
</evidence>
<dbReference type="RefSeq" id="WP_121905855.1">
    <property type="nucleotide sequence ID" value="NZ_REFC01000011.1"/>
</dbReference>
<organism evidence="5 6">
    <name type="scientific">Ulvibacter antarcticus</name>
    <dbReference type="NCBI Taxonomy" id="442714"/>
    <lineage>
        <taxon>Bacteria</taxon>
        <taxon>Pseudomonadati</taxon>
        <taxon>Bacteroidota</taxon>
        <taxon>Flavobacteriia</taxon>
        <taxon>Flavobacteriales</taxon>
        <taxon>Flavobacteriaceae</taxon>
        <taxon>Ulvibacter</taxon>
    </lineage>
</organism>
<dbReference type="PANTHER" id="PTHR38787:SF3">
    <property type="entry name" value="REGULATORY P DOMAIN-CONTAINING PROTEIN"/>
    <property type="match status" value="1"/>
</dbReference>
<dbReference type="GO" id="GO:0005576">
    <property type="term" value="C:extracellular region"/>
    <property type="evidence" value="ECO:0007669"/>
    <property type="project" value="TreeGrafter"/>
</dbReference>
<dbReference type="NCBIfam" id="TIGR04183">
    <property type="entry name" value="Por_Secre_tail"/>
    <property type="match status" value="1"/>
</dbReference>
<keyword evidence="6" id="KW-1185">Reference proteome</keyword>